<keyword evidence="5" id="KW-1133">Transmembrane helix</keyword>
<feature type="repeat" description="TPR" evidence="3">
    <location>
        <begin position="177"/>
        <end position="210"/>
    </location>
</feature>
<reference evidence="7 8" key="1">
    <citation type="submission" date="2024-02" db="EMBL/GenBank/DDBJ databases">
        <title>complete genome of Flavobacterium ginsenosidimutans Str. YTB16.</title>
        <authorList>
            <person name="Wang Q."/>
        </authorList>
    </citation>
    <scope>NUCLEOTIDE SEQUENCE [LARGE SCALE GENOMIC DNA]</scope>
    <source>
        <strain evidence="7 8">YTB16</strain>
    </source>
</reference>
<evidence type="ECO:0000259" key="6">
    <source>
        <dbReference type="Pfam" id="PF19904"/>
    </source>
</evidence>
<keyword evidence="5" id="KW-0812">Transmembrane</keyword>
<dbReference type="PANTHER" id="PTHR45641:SF19">
    <property type="entry name" value="NEPHROCYSTIN-3"/>
    <property type="match status" value="1"/>
</dbReference>
<accession>A0ABZ2Q6S0</accession>
<keyword evidence="1" id="KW-0677">Repeat</keyword>
<dbReference type="PROSITE" id="PS50005">
    <property type="entry name" value="TPR"/>
    <property type="match status" value="1"/>
</dbReference>
<dbReference type="Pfam" id="PF19904">
    <property type="entry name" value="DUF6377"/>
    <property type="match status" value="1"/>
</dbReference>
<dbReference type="InterPro" id="IPR045957">
    <property type="entry name" value="DUF6377"/>
</dbReference>
<feature type="transmembrane region" description="Helical" evidence="5">
    <location>
        <begin position="324"/>
        <end position="344"/>
    </location>
</feature>
<keyword evidence="8" id="KW-1185">Reference proteome</keyword>
<dbReference type="Proteomes" id="UP001447857">
    <property type="component" value="Chromosome"/>
</dbReference>
<keyword evidence="2 3" id="KW-0802">TPR repeat</keyword>
<keyword evidence="5" id="KW-0472">Membrane</keyword>
<dbReference type="InterPro" id="IPR016032">
    <property type="entry name" value="Sig_transdc_resp-reg_C-effctor"/>
</dbReference>
<dbReference type="RefSeq" id="WP_338839596.1">
    <property type="nucleotide sequence ID" value="NZ_CP147988.1"/>
</dbReference>
<dbReference type="InterPro" id="IPR019734">
    <property type="entry name" value="TPR_rpt"/>
</dbReference>
<dbReference type="Gene3D" id="1.25.40.10">
    <property type="entry name" value="Tetratricopeptide repeat domain"/>
    <property type="match status" value="2"/>
</dbReference>
<evidence type="ECO:0000256" key="2">
    <source>
        <dbReference type="ARBA" id="ARBA00022803"/>
    </source>
</evidence>
<gene>
    <name evidence="7" type="ORF">V6624_17865</name>
</gene>
<dbReference type="PANTHER" id="PTHR45641">
    <property type="entry name" value="TETRATRICOPEPTIDE REPEAT PROTEIN (AFU_ORTHOLOGUE AFUA_6G03870)"/>
    <property type="match status" value="1"/>
</dbReference>
<sequence>MQYEKSADADKKVNLLVKIGQKLEKQNLNSALFYYKKALSFEKKISDTILAKVYSNVGDVNLLKGNIDVCLEYQLKALKLYERYPPEQNIIGVYNSIALVYYYQTDFDKALEKYNQLKALLNKNIVKDPKKLHFIKGKLLNNIGIIYDNKLQGDLALEYYVQASTHSKIAKDNENLSSVYSNMGIIYLKSKRYDLAKAIFIEALNLRKKENNIFGLSKSNYHLGRLYKEKQEFDKAQQHLLASLKYSKQIKSSSSRASALEELSLVMAGKGDYKSAYQYHVAYKALNDSLFNKENQQKITQAEMQYKFDKEKQAAKIAQNHRELVYAIIAIVLILLIIIVVIMYRLQETKAKIQQLAKESAESSNKQLSLREDTLKRELEFKNKELTTNIMYLLKKNEFNTEISNRLMELKKQMKKNDQDVIQKIILDIKNAQDDDIWKEFEVRFSQVYNDFYERLNIKYPDLTINEKRICAFLRLNMTTKEICALTRQSYNSLNVARARLRKKLNIQNEEINLVTFLENI</sequence>
<evidence type="ECO:0000256" key="4">
    <source>
        <dbReference type="SAM" id="Coils"/>
    </source>
</evidence>
<evidence type="ECO:0000313" key="7">
    <source>
        <dbReference type="EMBL" id="WXK48892.1"/>
    </source>
</evidence>
<dbReference type="InterPro" id="IPR011990">
    <property type="entry name" value="TPR-like_helical_dom_sf"/>
</dbReference>
<evidence type="ECO:0000313" key="8">
    <source>
        <dbReference type="Proteomes" id="UP001447857"/>
    </source>
</evidence>
<feature type="coiled-coil region" evidence="4">
    <location>
        <begin position="346"/>
        <end position="420"/>
    </location>
</feature>
<dbReference type="SMART" id="SM00028">
    <property type="entry name" value="TPR"/>
    <property type="match status" value="6"/>
</dbReference>
<dbReference type="EMBL" id="CP147988">
    <property type="protein sequence ID" value="WXK48892.1"/>
    <property type="molecule type" value="Genomic_DNA"/>
</dbReference>
<evidence type="ECO:0000256" key="1">
    <source>
        <dbReference type="ARBA" id="ARBA00022737"/>
    </source>
</evidence>
<protein>
    <submittedName>
        <fullName evidence="7">Tetratricopeptide repeat protein</fullName>
    </submittedName>
</protein>
<dbReference type="SUPFAM" id="SSF46894">
    <property type="entry name" value="C-terminal effector domain of the bipartite response regulators"/>
    <property type="match status" value="1"/>
</dbReference>
<dbReference type="SUPFAM" id="SSF48452">
    <property type="entry name" value="TPR-like"/>
    <property type="match status" value="2"/>
</dbReference>
<keyword evidence="4" id="KW-0175">Coiled coil</keyword>
<feature type="domain" description="DUF6377" evidence="6">
    <location>
        <begin position="250"/>
        <end position="457"/>
    </location>
</feature>
<name>A0ABZ2Q6S0_9FLAO</name>
<evidence type="ECO:0000256" key="3">
    <source>
        <dbReference type="PROSITE-ProRule" id="PRU00339"/>
    </source>
</evidence>
<proteinExistence type="predicted"/>
<dbReference type="Pfam" id="PF13181">
    <property type="entry name" value="TPR_8"/>
    <property type="match status" value="1"/>
</dbReference>
<organism evidence="7 8">
    <name type="scientific">Flavobacterium ginsenosidimutans</name>
    <dbReference type="NCBI Taxonomy" id="687844"/>
    <lineage>
        <taxon>Bacteria</taxon>
        <taxon>Pseudomonadati</taxon>
        <taxon>Bacteroidota</taxon>
        <taxon>Flavobacteriia</taxon>
        <taxon>Flavobacteriales</taxon>
        <taxon>Flavobacteriaceae</taxon>
        <taxon>Flavobacterium</taxon>
    </lineage>
</organism>
<evidence type="ECO:0000256" key="5">
    <source>
        <dbReference type="SAM" id="Phobius"/>
    </source>
</evidence>
<dbReference type="Pfam" id="PF13424">
    <property type="entry name" value="TPR_12"/>
    <property type="match status" value="2"/>
</dbReference>